<keyword evidence="3" id="KW-1185">Reference proteome</keyword>
<comment type="caution">
    <text evidence="2">The sequence shown here is derived from an EMBL/GenBank/DDBJ whole genome shotgun (WGS) entry which is preliminary data.</text>
</comment>
<protein>
    <recommendedName>
        <fullName evidence="4">NWD NACHT-NTPase N-terminal domain-containing protein</fullName>
    </recommendedName>
</protein>
<evidence type="ECO:0000313" key="2">
    <source>
        <dbReference type="EMBL" id="KAH7308003.1"/>
    </source>
</evidence>
<evidence type="ECO:0000256" key="1">
    <source>
        <dbReference type="SAM" id="MobiDB-lite"/>
    </source>
</evidence>
<name>A0A8K0WMJ0_9HYPO</name>
<dbReference type="AlphaFoldDB" id="A0A8K0WMJ0"/>
<feature type="compositionally biased region" description="Basic and acidic residues" evidence="1">
    <location>
        <begin position="9"/>
        <end position="19"/>
    </location>
</feature>
<evidence type="ECO:0008006" key="4">
    <source>
        <dbReference type="Google" id="ProtNLM"/>
    </source>
</evidence>
<accession>A0A8K0WMJ0</accession>
<dbReference type="Proteomes" id="UP000813444">
    <property type="component" value="Unassembled WGS sequence"/>
</dbReference>
<organism evidence="2 3">
    <name type="scientific">Stachybotrys elegans</name>
    <dbReference type="NCBI Taxonomy" id="80388"/>
    <lineage>
        <taxon>Eukaryota</taxon>
        <taxon>Fungi</taxon>
        <taxon>Dikarya</taxon>
        <taxon>Ascomycota</taxon>
        <taxon>Pezizomycotina</taxon>
        <taxon>Sordariomycetes</taxon>
        <taxon>Hypocreomycetidae</taxon>
        <taxon>Hypocreales</taxon>
        <taxon>Stachybotryaceae</taxon>
        <taxon>Stachybotrys</taxon>
    </lineage>
</organism>
<proteinExistence type="predicted"/>
<gene>
    <name evidence="2" type="ORF">B0I35DRAFT_101668</name>
</gene>
<sequence length="121" mass="13123">MRRRVKALFSHEGRADPKPPRSAKSSGQDGSALSEVSQSSPSVSAQESSSVGPLPAAHANLPAPNEPEPDHDPSLWNRAYKALRDEQLEMVNAYETLLSSEILSTNLMLFGRPVLAIRTIC</sequence>
<feature type="region of interest" description="Disordered" evidence="1">
    <location>
        <begin position="1"/>
        <end position="76"/>
    </location>
</feature>
<reference evidence="2" key="1">
    <citation type="journal article" date="2021" name="Nat. Commun.">
        <title>Genetic determinants of endophytism in the Arabidopsis root mycobiome.</title>
        <authorList>
            <person name="Mesny F."/>
            <person name="Miyauchi S."/>
            <person name="Thiergart T."/>
            <person name="Pickel B."/>
            <person name="Atanasova L."/>
            <person name="Karlsson M."/>
            <person name="Huettel B."/>
            <person name="Barry K.W."/>
            <person name="Haridas S."/>
            <person name="Chen C."/>
            <person name="Bauer D."/>
            <person name="Andreopoulos W."/>
            <person name="Pangilinan J."/>
            <person name="LaButti K."/>
            <person name="Riley R."/>
            <person name="Lipzen A."/>
            <person name="Clum A."/>
            <person name="Drula E."/>
            <person name="Henrissat B."/>
            <person name="Kohler A."/>
            <person name="Grigoriev I.V."/>
            <person name="Martin F.M."/>
            <person name="Hacquard S."/>
        </authorList>
    </citation>
    <scope>NUCLEOTIDE SEQUENCE</scope>
    <source>
        <strain evidence="2">MPI-CAGE-CH-0235</strain>
    </source>
</reference>
<dbReference type="EMBL" id="JAGPNK010000016">
    <property type="protein sequence ID" value="KAH7308003.1"/>
    <property type="molecule type" value="Genomic_DNA"/>
</dbReference>
<feature type="compositionally biased region" description="Low complexity" evidence="1">
    <location>
        <begin position="31"/>
        <end position="63"/>
    </location>
</feature>
<evidence type="ECO:0000313" key="3">
    <source>
        <dbReference type="Proteomes" id="UP000813444"/>
    </source>
</evidence>